<keyword evidence="1" id="KW-0175">Coiled coil</keyword>
<comment type="caution">
    <text evidence="2">The sequence shown here is derived from an EMBL/GenBank/DDBJ whole genome shotgun (WGS) entry which is preliminary data.</text>
</comment>
<sequence length="746" mass="82285">AFVAFQLPNKRRESFSLRDNLLLRRETEDFVDRLSVVASCPQFCGCSAPTLASRVGKKGKRSSIKFGKFARILLYIAVELKVQSGKYPDLGADENINFAAYQVTMLLGQVCGGFLRAGFGDDSMFLKTLSAVDGECVRHLCDNGAPSKDIEGDKVHTCSNISCLKWGSASQNSGDTRAFANVYDALRRNDDESAISFIRMGRQQIATNFLACRDLCIDTLSEVIWPAERIKESCSVTKLAKFTGYFSATTGEKCDLVAERDVEVCDPGALSLLLAAKAGEANAVRDSSASVSMKDTLKRRRVSDLADQLGRSPMESIEDFDDNDGGGKCSVEEAQMDDLRAEVEAEVEAKVRAEVEAEVEAKVRAEVEADVEEIRREHWRERLSFDKEIAKLNNLCALQSDRHLADEAKIKERQGQLKELEDRLAERDASMLELERRVKSAGQMAASLERDKRAMAERVEGAKAERAGLESTIGELKSRIGGLEEDLAAGELERTNVRLGEENSELAKKIGGLEEDLAAGELERSRLEAQVAEARRDAEAGDRTNVRLGEENSELAKKLEAATKAASRAQDIADGLRGDHAASQADACAHRQEADESERAHADGVREMSAMIESQNEFAQLYNEVQIMAHSFVWNTVEVGHMTLKERIQGELVLRSSHKVQIKNPLLLEMSDTDNRLSIVGKVSAHASESVASITFDEKSKQHEDIQTHISGGYTLVAVPRESRTCNKKSNRHTATFMLVYVFGTE</sequence>
<feature type="non-terminal residue" evidence="2">
    <location>
        <position position="1"/>
    </location>
</feature>
<reference evidence="2 3" key="1">
    <citation type="journal article" date="2012" name="Genome Biol.">
        <title>Genome and low-iron response of an oceanic diatom adapted to chronic iron limitation.</title>
        <authorList>
            <person name="Lommer M."/>
            <person name="Specht M."/>
            <person name="Roy A.S."/>
            <person name="Kraemer L."/>
            <person name="Andreson R."/>
            <person name="Gutowska M.A."/>
            <person name="Wolf J."/>
            <person name="Bergner S.V."/>
            <person name="Schilhabel M.B."/>
            <person name="Klostermeier U.C."/>
            <person name="Beiko R.G."/>
            <person name="Rosenstiel P."/>
            <person name="Hippler M."/>
            <person name="Laroche J."/>
        </authorList>
    </citation>
    <scope>NUCLEOTIDE SEQUENCE [LARGE SCALE GENOMIC DNA]</scope>
    <source>
        <strain evidence="2 3">CCMP1005</strain>
    </source>
</reference>
<proteinExistence type="predicted"/>
<evidence type="ECO:0000256" key="1">
    <source>
        <dbReference type="SAM" id="Coils"/>
    </source>
</evidence>
<dbReference type="Gene3D" id="1.20.5.340">
    <property type="match status" value="1"/>
</dbReference>
<accession>K0TP12</accession>
<evidence type="ECO:0000313" key="2">
    <source>
        <dbReference type="EMBL" id="EJK74042.1"/>
    </source>
</evidence>
<dbReference type="EMBL" id="AGNL01004001">
    <property type="protein sequence ID" value="EJK74042.1"/>
    <property type="molecule type" value="Genomic_DNA"/>
</dbReference>
<gene>
    <name evidence="2" type="ORF">THAOC_04307</name>
</gene>
<name>K0TP12_THAOC</name>
<feature type="coiled-coil region" evidence="1">
    <location>
        <begin position="410"/>
        <end position="565"/>
    </location>
</feature>
<dbReference type="Proteomes" id="UP000266841">
    <property type="component" value="Unassembled WGS sequence"/>
</dbReference>
<organism evidence="2 3">
    <name type="scientific">Thalassiosira oceanica</name>
    <name type="common">Marine diatom</name>
    <dbReference type="NCBI Taxonomy" id="159749"/>
    <lineage>
        <taxon>Eukaryota</taxon>
        <taxon>Sar</taxon>
        <taxon>Stramenopiles</taxon>
        <taxon>Ochrophyta</taxon>
        <taxon>Bacillariophyta</taxon>
        <taxon>Coscinodiscophyceae</taxon>
        <taxon>Thalassiosirophycidae</taxon>
        <taxon>Thalassiosirales</taxon>
        <taxon>Thalassiosiraceae</taxon>
        <taxon>Thalassiosira</taxon>
    </lineage>
</organism>
<keyword evidence="3" id="KW-1185">Reference proteome</keyword>
<protein>
    <submittedName>
        <fullName evidence="2">Uncharacterized protein</fullName>
    </submittedName>
</protein>
<dbReference type="AlphaFoldDB" id="K0TP12"/>
<evidence type="ECO:0000313" key="3">
    <source>
        <dbReference type="Proteomes" id="UP000266841"/>
    </source>
</evidence>